<dbReference type="Proteomes" id="UP000308671">
    <property type="component" value="Unassembled WGS sequence"/>
</dbReference>
<reference evidence="1 2" key="1">
    <citation type="submission" date="2017-12" db="EMBL/GenBank/DDBJ databases">
        <title>Comparative genomics of Botrytis spp.</title>
        <authorList>
            <person name="Valero-Jimenez C.A."/>
            <person name="Tapia P."/>
            <person name="Veloso J."/>
            <person name="Silva-Moreno E."/>
            <person name="Staats M."/>
            <person name="Valdes J.H."/>
            <person name="Van Kan J.A.L."/>
        </authorList>
    </citation>
    <scope>NUCLEOTIDE SEQUENCE [LARGE SCALE GENOMIC DNA]</scope>
    <source>
        <strain evidence="1 2">MUCL435</strain>
    </source>
</reference>
<proteinExistence type="predicted"/>
<gene>
    <name evidence="1" type="ORF">BGAL_0114g00060</name>
</gene>
<dbReference type="AlphaFoldDB" id="A0A4S8RD20"/>
<sequence length="540" mass="63015">MSFSDDSDIEITDINENQTTSRQGLRCISRRKPKTTTKSTKSALDKLPLEVRQMIYKELLVNPVLGTMKAIEADADFGAEAIYGLTPAILRTCRSIYEEASEVLYDQTFIIKCDYNYRGGSFGRRPVTSCPCPILRYRYKLTFPRTRLEIPAKSLAMTQARSWKVLVGSSVDDIDSHQQFYEFCRAVCDSRPKKIEIVMLKTGTGPIGPAEVGLLGICPSWKPWETLAPLTMLRKVGKLSIRNEYPPFLHEIDRLDPDTVVWKSHKPGKVLTRMLQNLVQSDRPVERIFQMREELVILAESFERYLPFKMDMNFRAPIAMHSDIRSHPEDIHELIQFGHSRYTKYDVPNPNRNRDGNNDLEESLFKARNADLTMQNWSFKQHREEVVKQLRLQYNRSLDAFKKLKDFKSTGDQFWGRRNAGFAHWLLLIEKYAAELEREKNPNTAAEFRRQKRRFDSLRSTWPREIMLAKLDRMMEDQDFDGFATVAHKVEEDMDKQIAEMTVAWKNLFRADVYEEIFCQYEFDAIALRKKRAVPDIDEE</sequence>
<protein>
    <recommendedName>
        <fullName evidence="3">F-box domain-containing protein</fullName>
    </recommendedName>
</protein>
<comment type="caution">
    <text evidence="1">The sequence shown here is derived from an EMBL/GenBank/DDBJ whole genome shotgun (WGS) entry which is preliminary data.</text>
</comment>
<dbReference type="OrthoDB" id="2951834at2759"/>
<evidence type="ECO:0008006" key="3">
    <source>
        <dbReference type="Google" id="ProtNLM"/>
    </source>
</evidence>
<keyword evidence="2" id="KW-1185">Reference proteome</keyword>
<organism evidence="1 2">
    <name type="scientific">Botrytis galanthina</name>
    <dbReference type="NCBI Taxonomy" id="278940"/>
    <lineage>
        <taxon>Eukaryota</taxon>
        <taxon>Fungi</taxon>
        <taxon>Dikarya</taxon>
        <taxon>Ascomycota</taxon>
        <taxon>Pezizomycotina</taxon>
        <taxon>Leotiomycetes</taxon>
        <taxon>Helotiales</taxon>
        <taxon>Sclerotiniaceae</taxon>
        <taxon>Botrytis</taxon>
    </lineage>
</organism>
<dbReference type="EMBL" id="PQXL01000114">
    <property type="protein sequence ID" value="THV51334.1"/>
    <property type="molecule type" value="Genomic_DNA"/>
</dbReference>
<evidence type="ECO:0000313" key="1">
    <source>
        <dbReference type="EMBL" id="THV51334.1"/>
    </source>
</evidence>
<name>A0A4S8RD20_9HELO</name>
<accession>A0A4S8RD20</accession>
<evidence type="ECO:0000313" key="2">
    <source>
        <dbReference type="Proteomes" id="UP000308671"/>
    </source>
</evidence>